<keyword evidence="2" id="KW-1185">Reference proteome</keyword>
<dbReference type="Proteomes" id="UP000824469">
    <property type="component" value="Unassembled WGS sequence"/>
</dbReference>
<gene>
    <name evidence="1" type="ORF">KI387_034075</name>
</gene>
<evidence type="ECO:0000313" key="2">
    <source>
        <dbReference type="Proteomes" id="UP000824469"/>
    </source>
</evidence>
<sequence length="127" mass="14494">CLHMSFVESSLLWMQISKSTKYDTNVGFESNCQSTRGIEMLCCIKFPIEKRIRDMLSPEGDITRVKGYDDSLSLVAVEQQNGSLQLMAWYFMWPAKRECQNSSADVKIPKMFVVSWNSPSLTSYTDG</sequence>
<feature type="non-terminal residue" evidence="1">
    <location>
        <position position="127"/>
    </location>
</feature>
<name>A0AA38F505_TAXCH</name>
<comment type="caution">
    <text evidence="1">The sequence shown here is derived from an EMBL/GenBank/DDBJ whole genome shotgun (WGS) entry which is preliminary data.</text>
</comment>
<evidence type="ECO:0000313" key="1">
    <source>
        <dbReference type="EMBL" id="KAH9289958.1"/>
    </source>
</evidence>
<dbReference type="EMBL" id="JAHRHJ020003813">
    <property type="protein sequence ID" value="KAH9289958.1"/>
    <property type="molecule type" value="Genomic_DNA"/>
</dbReference>
<feature type="non-terminal residue" evidence="1">
    <location>
        <position position="1"/>
    </location>
</feature>
<organism evidence="1 2">
    <name type="scientific">Taxus chinensis</name>
    <name type="common">Chinese yew</name>
    <name type="synonym">Taxus wallichiana var. chinensis</name>
    <dbReference type="NCBI Taxonomy" id="29808"/>
    <lineage>
        <taxon>Eukaryota</taxon>
        <taxon>Viridiplantae</taxon>
        <taxon>Streptophyta</taxon>
        <taxon>Embryophyta</taxon>
        <taxon>Tracheophyta</taxon>
        <taxon>Spermatophyta</taxon>
        <taxon>Pinopsida</taxon>
        <taxon>Pinidae</taxon>
        <taxon>Conifers II</taxon>
        <taxon>Cupressales</taxon>
        <taxon>Taxaceae</taxon>
        <taxon>Taxus</taxon>
    </lineage>
</organism>
<reference evidence="1 2" key="1">
    <citation type="journal article" date="2021" name="Nat. Plants">
        <title>The Taxus genome provides insights into paclitaxel biosynthesis.</title>
        <authorList>
            <person name="Xiong X."/>
            <person name="Gou J."/>
            <person name="Liao Q."/>
            <person name="Li Y."/>
            <person name="Zhou Q."/>
            <person name="Bi G."/>
            <person name="Li C."/>
            <person name="Du R."/>
            <person name="Wang X."/>
            <person name="Sun T."/>
            <person name="Guo L."/>
            <person name="Liang H."/>
            <person name="Lu P."/>
            <person name="Wu Y."/>
            <person name="Zhang Z."/>
            <person name="Ro D.K."/>
            <person name="Shang Y."/>
            <person name="Huang S."/>
            <person name="Yan J."/>
        </authorList>
    </citation>
    <scope>NUCLEOTIDE SEQUENCE [LARGE SCALE GENOMIC DNA]</scope>
    <source>
        <strain evidence="1">Ta-2019</strain>
    </source>
</reference>
<dbReference type="AlphaFoldDB" id="A0AA38F505"/>
<proteinExistence type="predicted"/>
<protein>
    <submittedName>
        <fullName evidence="1">Uncharacterized protein</fullName>
    </submittedName>
</protein>
<accession>A0AA38F505</accession>